<dbReference type="EC" id="3.2.1.143" evidence="2"/>
<sequence>MSKRKIFKQTSIKDHVNKRPRILPSEETKIQIRSGEDNQITMATSSYLTREDHGISDSDEETQPIDSHDDTDEDDSSSDEYDNNEQSLRKLGEEGIPIQFGCENEILCMPGADKNYRHDDYVKMPTESRRWTEITNQLKNVNDFCSFKKAVKKYFNDINGTSLNFEALKEFLKQYSKRRETLGKIVRLALELRNYKIPYLKSGTKKCITLGQYSIACLLANAFCCTFEQSKQDNCPNINFSHLFFCDDQGPDMQRKLEKLRCIFNYFDRIIDRKDEGGMETYITFDRRHVTSDMIPNWETSSAKIGSEKFFVTHKEIHQSDYAVVDFANKYIGGGVLGRGLVQEEIMFLQNPELIVSRLFTQRLESTDCLVITGFENFNKTTGYASTFKFDEKSDDKTHTYQLCKDMKQRFSQTIAIDALPFRDPSDQYKHANLKRELNKAFVGFHEPHEKSVALATGNWGCGAFKGDRELKFLIQLMVATETKREIYYSTFNDKRFEKKLRSIYNKLKSNRKEVKDIYKYIIDFGPEVFRNEAHIFRFIEENL</sequence>
<feature type="binding site" evidence="5">
    <location>
        <position position="384"/>
    </location>
    <ligand>
        <name>substrate</name>
    </ligand>
</feature>
<feature type="binding site" evidence="5">
    <location>
        <position position="329"/>
    </location>
    <ligand>
        <name>substrate</name>
    </ligand>
</feature>
<evidence type="ECO:0000259" key="7">
    <source>
        <dbReference type="Pfam" id="PF05028"/>
    </source>
</evidence>
<reference evidence="9 10" key="1">
    <citation type="submission" date="2020-08" db="EMBL/GenBank/DDBJ databases">
        <authorList>
            <person name="Hejnol A."/>
        </authorList>
    </citation>
    <scope>NUCLEOTIDE SEQUENCE [LARGE SCALE GENOMIC DNA]</scope>
</reference>
<feature type="domain" description="PARG catalytic Macro" evidence="7">
    <location>
        <begin position="296"/>
        <end position="498"/>
    </location>
</feature>
<feature type="compositionally biased region" description="Polar residues" evidence="6">
    <location>
        <begin position="37"/>
        <end position="48"/>
    </location>
</feature>
<evidence type="ECO:0000256" key="2">
    <source>
        <dbReference type="ARBA" id="ARBA00012255"/>
    </source>
</evidence>
<dbReference type="GO" id="GO:0005737">
    <property type="term" value="C:cytoplasm"/>
    <property type="evidence" value="ECO:0007669"/>
    <property type="project" value="TreeGrafter"/>
</dbReference>
<feature type="active site" evidence="4">
    <location>
        <position position="345"/>
    </location>
</feature>
<dbReference type="Pfam" id="PF05028">
    <property type="entry name" value="PARG_cat_C"/>
    <property type="match status" value="1"/>
</dbReference>
<feature type="compositionally biased region" description="Acidic residues" evidence="6">
    <location>
        <begin position="57"/>
        <end position="83"/>
    </location>
</feature>
<protein>
    <recommendedName>
        <fullName evidence="2">poly(ADP-ribose) glycohydrolase</fullName>
        <ecNumber evidence="2">3.2.1.143</ecNumber>
    </recommendedName>
</protein>
<dbReference type="PANTHER" id="PTHR12837:SF15">
    <property type="entry name" value="POLY(ADP-RIBOSE) GLYCOHYDROLASE"/>
    <property type="match status" value="1"/>
</dbReference>
<comment type="similarity">
    <text evidence="1">Belongs to the poly(ADP-ribose) glycohydrolase family.</text>
</comment>
<keyword evidence="3" id="KW-0378">Hydrolase</keyword>
<evidence type="ECO:0000256" key="3">
    <source>
        <dbReference type="ARBA" id="ARBA00022801"/>
    </source>
</evidence>
<feature type="domain" description="PARG helical" evidence="8">
    <location>
        <begin position="180"/>
        <end position="287"/>
    </location>
</feature>
<dbReference type="InterPro" id="IPR007724">
    <property type="entry name" value="Poly_GlycHdrlase"/>
</dbReference>
<evidence type="ECO:0000256" key="1">
    <source>
        <dbReference type="ARBA" id="ARBA00009545"/>
    </source>
</evidence>
<accession>A0A7I8W1I3</accession>
<dbReference type="Pfam" id="PF20811">
    <property type="entry name" value="PARG_cat_N"/>
    <property type="match status" value="1"/>
</dbReference>
<evidence type="ECO:0000313" key="10">
    <source>
        <dbReference type="Proteomes" id="UP000549394"/>
    </source>
</evidence>
<dbReference type="OrthoDB" id="1937899at2759"/>
<feature type="active site" evidence="4">
    <location>
        <position position="344"/>
    </location>
</feature>
<evidence type="ECO:0000256" key="5">
    <source>
        <dbReference type="PIRSR" id="PIRSR607724-2"/>
    </source>
</evidence>
<feature type="active site" evidence="4">
    <location>
        <position position="326"/>
    </location>
</feature>
<dbReference type="Proteomes" id="UP000549394">
    <property type="component" value="Unassembled WGS sequence"/>
</dbReference>
<dbReference type="GO" id="GO:0005975">
    <property type="term" value="P:carbohydrate metabolic process"/>
    <property type="evidence" value="ECO:0007669"/>
    <property type="project" value="InterPro"/>
</dbReference>
<dbReference type="GO" id="GO:0004649">
    <property type="term" value="F:poly(ADP-ribose) glycohydrolase activity"/>
    <property type="evidence" value="ECO:0007669"/>
    <property type="project" value="UniProtKB-EC"/>
</dbReference>
<evidence type="ECO:0000256" key="4">
    <source>
        <dbReference type="PIRSR" id="PIRSR607724-1"/>
    </source>
</evidence>
<name>A0A7I8W1I3_9ANNE</name>
<feature type="binding site" evidence="5">
    <location>
        <position position="343"/>
    </location>
    <ligand>
        <name>substrate</name>
    </ligand>
</feature>
<evidence type="ECO:0000256" key="6">
    <source>
        <dbReference type="SAM" id="MobiDB-lite"/>
    </source>
</evidence>
<proteinExistence type="inferred from homology"/>
<keyword evidence="10" id="KW-1185">Reference proteome</keyword>
<gene>
    <name evidence="9" type="ORF">DGYR_LOCUS9834</name>
</gene>
<dbReference type="InterPro" id="IPR046372">
    <property type="entry name" value="PARG_cat_C"/>
</dbReference>
<evidence type="ECO:0000259" key="8">
    <source>
        <dbReference type="Pfam" id="PF20811"/>
    </source>
</evidence>
<organism evidence="9 10">
    <name type="scientific">Dimorphilus gyrociliatus</name>
    <dbReference type="NCBI Taxonomy" id="2664684"/>
    <lineage>
        <taxon>Eukaryota</taxon>
        <taxon>Metazoa</taxon>
        <taxon>Spiralia</taxon>
        <taxon>Lophotrochozoa</taxon>
        <taxon>Annelida</taxon>
        <taxon>Polychaeta</taxon>
        <taxon>Polychaeta incertae sedis</taxon>
        <taxon>Dinophilidae</taxon>
        <taxon>Dimorphilus</taxon>
    </lineage>
</organism>
<evidence type="ECO:0000313" key="9">
    <source>
        <dbReference type="EMBL" id="CAD5121955.1"/>
    </source>
</evidence>
<dbReference type="GO" id="GO:0005634">
    <property type="term" value="C:nucleus"/>
    <property type="evidence" value="ECO:0007669"/>
    <property type="project" value="TreeGrafter"/>
</dbReference>
<dbReference type="GO" id="GO:0006282">
    <property type="term" value="P:regulation of DNA repair"/>
    <property type="evidence" value="ECO:0007669"/>
    <property type="project" value="InterPro"/>
</dbReference>
<dbReference type="InterPro" id="IPR048362">
    <property type="entry name" value="PARG_helical"/>
</dbReference>
<dbReference type="AlphaFoldDB" id="A0A7I8W1I3"/>
<dbReference type="GO" id="GO:0009225">
    <property type="term" value="P:nucleotide-sugar metabolic process"/>
    <property type="evidence" value="ECO:0007669"/>
    <property type="project" value="TreeGrafter"/>
</dbReference>
<comment type="caution">
    <text evidence="9">The sequence shown here is derived from an EMBL/GenBank/DDBJ whole genome shotgun (WGS) entry which is preliminary data.</text>
</comment>
<dbReference type="EMBL" id="CAJFCJ010000015">
    <property type="protein sequence ID" value="CAD5121955.1"/>
    <property type="molecule type" value="Genomic_DNA"/>
</dbReference>
<feature type="compositionally biased region" description="Basic and acidic residues" evidence="6">
    <location>
        <begin position="24"/>
        <end position="36"/>
    </location>
</feature>
<dbReference type="PANTHER" id="PTHR12837">
    <property type="entry name" value="POLY ADP-RIBOSE GLYCOHYDROLASE"/>
    <property type="match status" value="1"/>
</dbReference>
<dbReference type="GO" id="GO:1990966">
    <property type="term" value="P:ATP generation from poly-ADP-D-ribose"/>
    <property type="evidence" value="ECO:0007669"/>
    <property type="project" value="TreeGrafter"/>
</dbReference>
<feature type="region of interest" description="Disordered" evidence="6">
    <location>
        <begin position="1"/>
        <end position="85"/>
    </location>
</feature>